<dbReference type="InterPro" id="IPR029058">
    <property type="entry name" value="AB_hydrolase_fold"/>
</dbReference>
<accession>A0A327NCG7</accession>
<dbReference type="EMBL" id="QLII01000004">
    <property type="protein sequence ID" value="RAI72941.1"/>
    <property type="molecule type" value="Genomic_DNA"/>
</dbReference>
<organism evidence="1 2">
    <name type="scientific">Spirosoma telluris</name>
    <dbReference type="NCBI Taxonomy" id="2183553"/>
    <lineage>
        <taxon>Bacteria</taxon>
        <taxon>Pseudomonadati</taxon>
        <taxon>Bacteroidota</taxon>
        <taxon>Cytophagia</taxon>
        <taxon>Cytophagales</taxon>
        <taxon>Cytophagaceae</taxon>
        <taxon>Spirosoma</taxon>
    </lineage>
</organism>
<sequence length="64" mass="7256">MAVSPSLWWDKEYVLKMTDEKLKTGSALNKRLFISDGNEGGPNSFFHKHLLKLEATLAKKSYNA</sequence>
<keyword evidence="2" id="KW-1185">Reference proteome</keyword>
<evidence type="ECO:0000313" key="2">
    <source>
        <dbReference type="Proteomes" id="UP000249016"/>
    </source>
</evidence>
<reference evidence="1 2" key="1">
    <citation type="submission" date="2018-06" db="EMBL/GenBank/DDBJ databases">
        <title>Spirosoma sp. HMF3257 Genome sequencing and assembly.</title>
        <authorList>
            <person name="Kang H."/>
            <person name="Cha I."/>
            <person name="Kim H."/>
            <person name="Kang J."/>
            <person name="Joh K."/>
        </authorList>
    </citation>
    <scope>NUCLEOTIDE SEQUENCE [LARGE SCALE GENOMIC DNA]</scope>
    <source>
        <strain evidence="1 2">HMF3257</strain>
    </source>
</reference>
<gene>
    <name evidence="1" type="ORF">HMF3257_39265</name>
</gene>
<dbReference type="Gene3D" id="3.40.50.1820">
    <property type="entry name" value="alpha/beta hydrolase"/>
    <property type="match status" value="1"/>
</dbReference>
<proteinExistence type="predicted"/>
<protein>
    <submittedName>
        <fullName evidence="1">Uncharacterized protein</fullName>
    </submittedName>
</protein>
<comment type="caution">
    <text evidence="1">The sequence shown here is derived from an EMBL/GenBank/DDBJ whole genome shotgun (WGS) entry which is preliminary data.</text>
</comment>
<evidence type="ECO:0000313" key="1">
    <source>
        <dbReference type="EMBL" id="RAI72941.1"/>
    </source>
</evidence>
<dbReference type="AlphaFoldDB" id="A0A327NCG7"/>
<dbReference type="Proteomes" id="UP000249016">
    <property type="component" value="Unassembled WGS sequence"/>
</dbReference>
<name>A0A327NCG7_9BACT</name>